<keyword evidence="1" id="KW-0175">Coiled coil</keyword>
<organism evidence="3 4">
    <name type="scientific">Aphanothece hegewaldii CCALA 016</name>
    <dbReference type="NCBI Taxonomy" id="2107694"/>
    <lineage>
        <taxon>Bacteria</taxon>
        <taxon>Bacillati</taxon>
        <taxon>Cyanobacteriota</taxon>
        <taxon>Cyanophyceae</taxon>
        <taxon>Oscillatoriophycideae</taxon>
        <taxon>Chroococcales</taxon>
        <taxon>Aphanothecaceae</taxon>
        <taxon>Aphanothece</taxon>
    </lineage>
</organism>
<proteinExistence type="predicted"/>
<evidence type="ECO:0000256" key="2">
    <source>
        <dbReference type="SAM" id="MobiDB-lite"/>
    </source>
</evidence>
<reference evidence="3 4" key="1">
    <citation type="submission" date="2018-03" db="EMBL/GenBank/DDBJ databases">
        <title>The ancient ancestry and fast evolution of plastids.</title>
        <authorList>
            <person name="Moore K.R."/>
            <person name="Magnabosco C."/>
            <person name="Momper L."/>
            <person name="Gold D.A."/>
            <person name="Bosak T."/>
            <person name="Fournier G.P."/>
        </authorList>
    </citation>
    <scope>NUCLEOTIDE SEQUENCE [LARGE SCALE GENOMIC DNA]</scope>
    <source>
        <strain evidence="3 4">CCALA 016</strain>
    </source>
</reference>
<evidence type="ECO:0000256" key="1">
    <source>
        <dbReference type="SAM" id="Coils"/>
    </source>
</evidence>
<sequence length="628" mass="72305">MSIGEILLGFVVGGGVGGGASYFLQKGRISEIAGRYEQKSSQVRQALEAAEAELEEKKTQLFAVSQSEARVKNELQNLEINYQNHLEQIERSKEAQLANHSSVGVSPELEIELEQAKAQIRDYQTQILELQQAVTPLDDHSRIQEIEQQYQTYIDELQQTYSAQLQEIEGYKTQILELQQAATPTADLEATHTRIQEIEQHHQTYIEELQQIYSTQLQEIESAHQTEKQEQQQTYSTQFQEIEQAYQNQIVELEKTHQNQIRELEQAYQAQMLELQQLDSEIEQPSTQMSENPDEFVPPSQFTEPWDEDFSKATLLEMSFTQPEEEIAEISNLEELVDLTSEISEEPFQMPVNAREQDEFFASQTLIGDIDFLKSEQNDEPAQIPVNAREQAEFFASQTLIGDIDFLESEQNNESNLIVSENALIQDELFQNANIEVANADLEDLSQPESFFNQTLVDEMDFLESLEFEPQDKDIRFEDEDLASISDEFFINERTATEEDFSNLVLTPEEMKADLNEPFSLELKNPFELVDEQSIDLDLFDSFEPSKSNELDLNDEKLEEFQANGNKNVVKTELDDEPSDPDLDFFNMLEKENPKNSESLDIDDKDVNLEDLFSEDLFRSDWKSSSKN</sequence>
<name>A0A2T1M2N9_9CHRO</name>
<accession>A0A2T1M2N9</accession>
<feature type="coiled-coil region" evidence="1">
    <location>
        <begin position="33"/>
        <end position="174"/>
    </location>
</feature>
<evidence type="ECO:0000313" key="3">
    <source>
        <dbReference type="EMBL" id="PSF38947.1"/>
    </source>
</evidence>
<dbReference type="EMBL" id="PXOH01000002">
    <property type="protein sequence ID" value="PSF38947.1"/>
    <property type="molecule type" value="Genomic_DNA"/>
</dbReference>
<comment type="caution">
    <text evidence="3">The sequence shown here is derived from an EMBL/GenBank/DDBJ whole genome shotgun (WGS) entry which is preliminary data.</text>
</comment>
<feature type="region of interest" description="Disordered" evidence="2">
    <location>
        <begin position="564"/>
        <end position="587"/>
    </location>
</feature>
<dbReference type="RefSeq" id="WP_106455312.1">
    <property type="nucleotide sequence ID" value="NZ_PXOH01000002.1"/>
</dbReference>
<feature type="compositionally biased region" description="Acidic residues" evidence="2">
    <location>
        <begin position="574"/>
        <end position="583"/>
    </location>
</feature>
<dbReference type="AlphaFoldDB" id="A0A2T1M2N9"/>
<dbReference type="Proteomes" id="UP000239001">
    <property type="component" value="Unassembled WGS sequence"/>
</dbReference>
<protein>
    <submittedName>
        <fullName evidence="3">Uncharacterized protein</fullName>
    </submittedName>
</protein>
<feature type="coiled-coil region" evidence="1">
    <location>
        <begin position="206"/>
        <end position="281"/>
    </location>
</feature>
<evidence type="ECO:0000313" key="4">
    <source>
        <dbReference type="Proteomes" id="UP000239001"/>
    </source>
</evidence>
<keyword evidence="4" id="KW-1185">Reference proteome</keyword>
<reference evidence="3 4" key="2">
    <citation type="submission" date="2018-03" db="EMBL/GenBank/DDBJ databases">
        <authorList>
            <person name="Keele B.F."/>
        </authorList>
    </citation>
    <scope>NUCLEOTIDE SEQUENCE [LARGE SCALE GENOMIC DNA]</scope>
    <source>
        <strain evidence="3 4">CCALA 016</strain>
    </source>
</reference>
<gene>
    <name evidence="3" type="ORF">C7H19_02515</name>
</gene>